<keyword evidence="1" id="KW-0812">Transmembrane</keyword>
<evidence type="ECO:0008006" key="4">
    <source>
        <dbReference type="Google" id="ProtNLM"/>
    </source>
</evidence>
<reference evidence="3" key="1">
    <citation type="submission" date="2019-09" db="EMBL/GenBank/DDBJ databases">
        <title>Mumia zhuanghuii sp. nov. isolated from the intestinal contents of plateau pika (Ochotona curzoniae) in the Qinghai-Tibet plateau of China.</title>
        <authorList>
            <person name="Tian Z."/>
        </authorList>
    </citation>
    <scope>NUCLEOTIDE SEQUENCE [LARGE SCALE GENOMIC DNA]</scope>
    <source>
        <strain evidence="3">L-033</strain>
    </source>
</reference>
<dbReference type="Proteomes" id="UP000326838">
    <property type="component" value="Unassembled WGS sequence"/>
</dbReference>
<dbReference type="EMBL" id="VYUY01000003">
    <property type="protein sequence ID" value="KAA9135809.1"/>
    <property type="molecule type" value="Genomic_DNA"/>
</dbReference>
<comment type="caution">
    <text evidence="2">The sequence shown here is derived from an EMBL/GenBank/DDBJ whole genome shotgun (WGS) entry which is preliminary data.</text>
</comment>
<keyword evidence="3" id="KW-1185">Reference proteome</keyword>
<protein>
    <recommendedName>
        <fullName evidence="4">4-hydroxybenzoate polyprenyltransferase</fullName>
    </recommendedName>
</protein>
<keyword evidence="1" id="KW-0472">Membrane</keyword>
<name>A0A5N0TR44_9MICO</name>
<dbReference type="RefSeq" id="WP_150891663.1">
    <property type="nucleotide sequence ID" value="NZ_VYUY01000003.1"/>
</dbReference>
<organism evidence="2 3">
    <name type="scientific">Microbacterium caowuchunii</name>
    <dbReference type="NCBI Taxonomy" id="2614638"/>
    <lineage>
        <taxon>Bacteria</taxon>
        <taxon>Bacillati</taxon>
        <taxon>Actinomycetota</taxon>
        <taxon>Actinomycetes</taxon>
        <taxon>Micrococcales</taxon>
        <taxon>Microbacteriaceae</taxon>
        <taxon>Microbacterium</taxon>
    </lineage>
</organism>
<sequence length="76" mass="8024">MSLATILALAAEEAEHHGNVALETFGYGLVAFVVFSALGLVTLSYRNVANRHASKAEAYAKQHAAELQPTGHGHGH</sequence>
<gene>
    <name evidence="2" type="ORF">F6B40_01075</name>
</gene>
<proteinExistence type="predicted"/>
<feature type="transmembrane region" description="Helical" evidence="1">
    <location>
        <begin position="24"/>
        <end position="45"/>
    </location>
</feature>
<accession>A0A5N0TR44</accession>
<dbReference type="AlphaFoldDB" id="A0A5N0TR44"/>
<evidence type="ECO:0000313" key="2">
    <source>
        <dbReference type="EMBL" id="KAA9135809.1"/>
    </source>
</evidence>
<keyword evidence="1" id="KW-1133">Transmembrane helix</keyword>
<evidence type="ECO:0000256" key="1">
    <source>
        <dbReference type="SAM" id="Phobius"/>
    </source>
</evidence>
<evidence type="ECO:0000313" key="3">
    <source>
        <dbReference type="Proteomes" id="UP000326838"/>
    </source>
</evidence>